<dbReference type="OrthoDB" id="9785113at2"/>
<reference evidence="7 8" key="1">
    <citation type="submission" date="2011-11" db="EMBL/GenBank/DDBJ databases">
        <title>Improved High-Quality Draft sequence of Beggiatoa alba B18lD.</title>
        <authorList>
            <consortium name="US DOE Joint Genome Institute"/>
            <person name="Lucas S."/>
            <person name="Han J."/>
            <person name="Lapidus A."/>
            <person name="Cheng J.-F."/>
            <person name="Goodwin L."/>
            <person name="Pitluck S."/>
            <person name="Peters L."/>
            <person name="Mikhailova N."/>
            <person name="Held B."/>
            <person name="Detter J.C."/>
            <person name="Han C."/>
            <person name="Tapia R."/>
            <person name="Land M."/>
            <person name="Hauser L."/>
            <person name="Kyrpides N."/>
            <person name="Ivanova N."/>
            <person name="Pagani I."/>
            <person name="Samuel K."/>
            <person name="Teske A."/>
            <person name="Mueller J."/>
            <person name="Woyke T."/>
        </authorList>
    </citation>
    <scope>NUCLEOTIDE SEQUENCE [LARGE SCALE GENOMIC DNA]</scope>
    <source>
        <strain evidence="7 8">B18LD</strain>
    </source>
</reference>
<feature type="transmembrane region" description="Helical" evidence="5">
    <location>
        <begin position="612"/>
        <end position="636"/>
    </location>
</feature>
<dbReference type="HOGENOM" id="CLU_013803_0_0_6"/>
<comment type="similarity">
    <text evidence="5">Belongs to the binding-protein-dependent transport system permease family.</text>
</comment>
<evidence type="ECO:0000313" key="7">
    <source>
        <dbReference type="EMBL" id="EIJ41779.1"/>
    </source>
</evidence>
<evidence type="ECO:0000256" key="5">
    <source>
        <dbReference type="RuleBase" id="RU363032"/>
    </source>
</evidence>
<feature type="domain" description="ABC transmembrane type-1" evidence="6">
    <location>
        <begin position="460"/>
        <end position="747"/>
    </location>
</feature>
<keyword evidence="2 5" id="KW-0812">Transmembrane</keyword>
<feature type="transmembrane region" description="Helical" evidence="5">
    <location>
        <begin position="45"/>
        <end position="65"/>
    </location>
</feature>
<proteinExistence type="inferred from homology"/>
<keyword evidence="8" id="KW-1185">Reference proteome</keyword>
<dbReference type="SUPFAM" id="SSF50978">
    <property type="entry name" value="WD40 repeat-like"/>
    <property type="match status" value="1"/>
</dbReference>
<dbReference type="Gene3D" id="2.130.10.10">
    <property type="entry name" value="YVTN repeat-like/Quinoprotein amine dehydrogenase"/>
    <property type="match status" value="1"/>
</dbReference>
<gene>
    <name evidence="7" type="ORF">BegalDRAFT_0871</name>
</gene>
<dbReference type="AlphaFoldDB" id="I3CDT6"/>
<evidence type="ECO:0000256" key="4">
    <source>
        <dbReference type="ARBA" id="ARBA00023136"/>
    </source>
</evidence>
<dbReference type="SUPFAM" id="SSF161098">
    <property type="entry name" value="MetI-like"/>
    <property type="match status" value="1"/>
</dbReference>
<organism evidence="7 8">
    <name type="scientific">Beggiatoa alba B18LD</name>
    <dbReference type="NCBI Taxonomy" id="395493"/>
    <lineage>
        <taxon>Bacteria</taxon>
        <taxon>Pseudomonadati</taxon>
        <taxon>Pseudomonadota</taxon>
        <taxon>Gammaproteobacteria</taxon>
        <taxon>Thiotrichales</taxon>
        <taxon>Thiotrichaceae</taxon>
        <taxon>Beggiatoa</taxon>
    </lineage>
</organism>
<dbReference type="InterPro" id="IPR035906">
    <property type="entry name" value="MetI-like_sf"/>
</dbReference>
<evidence type="ECO:0000256" key="3">
    <source>
        <dbReference type="ARBA" id="ARBA00022989"/>
    </source>
</evidence>
<feature type="transmembrane region" description="Helical" evidence="5">
    <location>
        <begin position="506"/>
        <end position="524"/>
    </location>
</feature>
<feature type="transmembrane region" description="Helical" evidence="5">
    <location>
        <begin position="466"/>
        <end position="486"/>
    </location>
</feature>
<dbReference type="InterPro" id="IPR015943">
    <property type="entry name" value="WD40/YVTN_repeat-like_dom_sf"/>
</dbReference>
<keyword evidence="3 5" id="KW-1133">Transmembrane helix</keyword>
<feature type="transmembrane region" description="Helical" evidence="5">
    <location>
        <begin position="564"/>
        <end position="591"/>
    </location>
</feature>
<accession>I3CDT6</accession>
<dbReference type="GO" id="GO:0005886">
    <property type="term" value="C:plasma membrane"/>
    <property type="evidence" value="ECO:0007669"/>
    <property type="project" value="UniProtKB-SubCell"/>
</dbReference>
<comment type="subcellular location">
    <subcellularLocation>
        <location evidence="1 5">Cell membrane</location>
        <topology evidence="1 5">Multi-pass membrane protein</topology>
    </subcellularLocation>
</comment>
<dbReference type="PROSITE" id="PS50928">
    <property type="entry name" value="ABC_TM1"/>
    <property type="match status" value="1"/>
</dbReference>
<name>I3CDT6_9GAMM</name>
<feature type="transmembrane region" description="Helical" evidence="5">
    <location>
        <begin position="656"/>
        <end position="678"/>
    </location>
</feature>
<dbReference type="STRING" id="395493.BegalDRAFT_0871"/>
<dbReference type="eggNOG" id="COG4590">
    <property type="taxonomic scope" value="Bacteria"/>
</dbReference>
<feature type="transmembrane region" description="Helical" evidence="5">
    <location>
        <begin position="725"/>
        <end position="747"/>
    </location>
</feature>
<keyword evidence="5" id="KW-0813">Transport</keyword>
<dbReference type="InterPro" id="IPR036322">
    <property type="entry name" value="WD40_repeat_dom_sf"/>
</dbReference>
<protein>
    <submittedName>
        <fullName evidence="7">ABC-type uncharacterized transport system, permease component</fullName>
    </submittedName>
</protein>
<evidence type="ECO:0000256" key="2">
    <source>
        <dbReference type="ARBA" id="ARBA00022692"/>
    </source>
</evidence>
<dbReference type="PANTHER" id="PTHR42727">
    <property type="entry name" value="PHOSPHATE TRANSPORT SYSTEM PERMEASE PROTEIN"/>
    <property type="match status" value="1"/>
</dbReference>
<keyword evidence="4 5" id="KW-0472">Membrane</keyword>
<dbReference type="CDD" id="cd06261">
    <property type="entry name" value="TM_PBP2"/>
    <property type="match status" value="1"/>
</dbReference>
<dbReference type="PANTHER" id="PTHR42727:SF1">
    <property type="entry name" value="PHOSPHATE TRANSPORT SYSTEM PERMEASE"/>
    <property type="match status" value="1"/>
</dbReference>
<evidence type="ECO:0000256" key="1">
    <source>
        <dbReference type="ARBA" id="ARBA00004651"/>
    </source>
</evidence>
<dbReference type="Proteomes" id="UP000005744">
    <property type="component" value="Unassembled WGS sequence"/>
</dbReference>
<dbReference type="GO" id="GO:0055085">
    <property type="term" value="P:transmembrane transport"/>
    <property type="evidence" value="ECO:0007669"/>
    <property type="project" value="InterPro"/>
</dbReference>
<dbReference type="RefSeq" id="WP_002684034.1">
    <property type="nucleotide sequence ID" value="NZ_JH600070.1"/>
</dbReference>
<dbReference type="Gene3D" id="1.10.3720.10">
    <property type="entry name" value="MetI-like"/>
    <property type="match status" value="1"/>
</dbReference>
<dbReference type="Pfam" id="PF00528">
    <property type="entry name" value="BPD_transp_1"/>
    <property type="match status" value="1"/>
</dbReference>
<evidence type="ECO:0000259" key="6">
    <source>
        <dbReference type="PROSITE" id="PS50928"/>
    </source>
</evidence>
<feature type="transmembrane region" description="Helical" evidence="5">
    <location>
        <begin position="531"/>
        <end position="552"/>
    </location>
</feature>
<dbReference type="InterPro" id="IPR000515">
    <property type="entry name" value="MetI-like"/>
</dbReference>
<sequence length="761" mass="83333">MNTTASNNPSVTSLFDNPSTERLHRWRRLKDRIAHHSMTIGGSGVIIAVVLIFFYLLYVVFPLLLPAQMEAVKQYALPVADAGKSLYIMTEERGEIGVRYTASGQVVFFDVASGQHLQTQTISLPEGVSVTSFNKADFTSNAVIFGLSNGQAIVTQAAFGISFGANNARSVETTLKYPMGQAPIVIDTQGKPLSKVAVQVGSDANTIAAVTEDNRLVLAGVTKQKNFMTDEETLQSVTGEVALSQMGKATHLLIDKEQRVAYLADEKGEILRVNIVEKTAPVIEQSINALEPNITLTALAFLNGDISLLVGDSSGRITQWFPVRNEKNESVLTRIRSFHEQRTPITSIDIEQRRKGFIAADKDGYVGVYYTTSERVLKVEKVSDSPLQQVALSPRGEVIVAENEKGNISVWHLENPHPESSMHALWEKVWYESYSTPAYTWQSTSATNDFESKFSLVPLVFGTLKAAFYALIVAIPLSILGAIYAAYFMSPAMRTVVKPTIEIMEALPTVILGFLAGLLLAPFVESNLPGVLMLLFFLPIGVLLAAYTWHILPKSFTERVPEGWQAGLLIPVILFIGWLSFALTHPVEALFFAGDMPHWLTQHGIGFDQRNALVVGIAMGLAVIPNIFSIAEDAIFSVPKHLTSGSLALGATPWQTLTRVVILTASPGIFSAIMIGVGRAVGETMIVLMATGNTPVMDFSIFQGLRTLSANIAVELPESEVNSTHYRILFLAALFLFLVTFFFNTAAEIVRHRLRKKYSSL</sequence>
<evidence type="ECO:0000313" key="8">
    <source>
        <dbReference type="Proteomes" id="UP000005744"/>
    </source>
</evidence>
<dbReference type="EMBL" id="JH600070">
    <property type="protein sequence ID" value="EIJ41779.1"/>
    <property type="molecule type" value="Genomic_DNA"/>
</dbReference>